<dbReference type="PANTHER" id="PTHR11360">
    <property type="entry name" value="MONOCARBOXYLATE TRANSPORTER"/>
    <property type="match status" value="1"/>
</dbReference>
<name>A0AA40CCS8_9PEZI</name>
<dbReference type="InterPro" id="IPR011701">
    <property type="entry name" value="MFS"/>
</dbReference>
<dbReference type="Pfam" id="PF07690">
    <property type="entry name" value="MFS_1"/>
    <property type="match status" value="1"/>
</dbReference>
<dbReference type="InterPro" id="IPR050327">
    <property type="entry name" value="Proton-linked_MCT"/>
</dbReference>
<accession>A0AA40CCS8</accession>
<feature type="domain" description="Major facilitator superfamily (MFS) profile" evidence="4">
    <location>
        <begin position="1"/>
        <end position="131"/>
    </location>
</feature>
<feature type="non-terminal residue" evidence="5">
    <location>
        <position position="1"/>
    </location>
</feature>
<reference evidence="5" key="1">
    <citation type="submission" date="2023-06" db="EMBL/GenBank/DDBJ databases">
        <title>Genome-scale phylogeny and comparative genomics of the fungal order Sordariales.</title>
        <authorList>
            <consortium name="Lawrence Berkeley National Laboratory"/>
            <person name="Hensen N."/>
            <person name="Bonometti L."/>
            <person name="Westerberg I."/>
            <person name="Brannstrom I.O."/>
            <person name="Guillou S."/>
            <person name="Cros-Aarteil S."/>
            <person name="Calhoun S."/>
            <person name="Haridas S."/>
            <person name="Kuo A."/>
            <person name="Mondo S."/>
            <person name="Pangilinan J."/>
            <person name="Riley R."/>
            <person name="Labutti K."/>
            <person name="Andreopoulos B."/>
            <person name="Lipzen A."/>
            <person name="Chen C."/>
            <person name="Yanf M."/>
            <person name="Daum C."/>
            <person name="Ng V."/>
            <person name="Clum A."/>
            <person name="Steindorff A."/>
            <person name="Ohm R."/>
            <person name="Martin F."/>
            <person name="Silar P."/>
            <person name="Natvig D."/>
            <person name="Lalanne C."/>
            <person name="Gautier V."/>
            <person name="Ament-Velasquez S.L."/>
            <person name="Kruys A."/>
            <person name="Hutchinson M.I."/>
            <person name="Powell A.J."/>
            <person name="Barry K."/>
            <person name="Miller A.N."/>
            <person name="Grigoriev I.V."/>
            <person name="Debuchy R."/>
            <person name="Gladieux P."/>
            <person name="Thoren M.H."/>
            <person name="Johannesson H."/>
        </authorList>
    </citation>
    <scope>NUCLEOTIDE SEQUENCE</scope>
    <source>
        <strain evidence="5">CBS 606.72</strain>
    </source>
</reference>
<feature type="transmembrane region" description="Helical" evidence="3">
    <location>
        <begin position="100"/>
        <end position="120"/>
    </location>
</feature>
<comment type="subcellular location">
    <subcellularLocation>
        <location evidence="1">Membrane</location>
        <topology evidence="1">Multi-pass membrane protein</topology>
    </subcellularLocation>
</comment>
<dbReference type="InterPro" id="IPR036259">
    <property type="entry name" value="MFS_trans_sf"/>
</dbReference>
<feature type="transmembrane region" description="Helical" evidence="3">
    <location>
        <begin position="7"/>
        <end position="27"/>
    </location>
</feature>
<dbReference type="Gene3D" id="1.20.1250.20">
    <property type="entry name" value="MFS general substrate transporter like domains"/>
    <property type="match status" value="1"/>
</dbReference>
<evidence type="ECO:0000256" key="2">
    <source>
        <dbReference type="ARBA" id="ARBA00006727"/>
    </source>
</evidence>
<dbReference type="GO" id="GO:0016020">
    <property type="term" value="C:membrane"/>
    <property type="evidence" value="ECO:0007669"/>
    <property type="project" value="UniProtKB-SubCell"/>
</dbReference>
<dbReference type="PANTHER" id="PTHR11360:SF230">
    <property type="entry name" value="MONOCARBOXYLATE TRANSPORTER, PUTATIVE (AFU_ORTHOLOGUE AFUA_2G12790)-RELATED"/>
    <property type="match status" value="1"/>
</dbReference>
<protein>
    <submittedName>
        <fullName evidence="5">Major facilitator superfamily domain-containing protein</fullName>
    </submittedName>
</protein>
<keyword evidence="3" id="KW-0812">Transmembrane</keyword>
<dbReference type="SUPFAM" id="SSF103473">
    <property type="entry name" value="MFS general substrate transporter"/>
    <property type="match status" value="1"/>
</dbReference>
<gene>
    <name evidence="5" type="ORF">B0T14DRAFT_415938</name>
</gene>
<evidence type="ECO:0000259" key="4">
    <source>
        <dbReference type="PROSITE" id="PS50850"/>
    </source>
</evidence>
<proteinExistence type="inferred from homology"/>
<evidence type="ECO:0000256" key="3">
    <source>
        <dbReference type="SAM" id="Phobius"/>
    </source>
</evidence>
<dbReference type="EMBL" id="JAULSU010000001">
    <property type="protein sequence ID" value="KAK0633455.1"/>
    <property type="molecule type" value="Genomic_DNA"/>
</dbReference>
<feature type="transmembrane region" description="Helical" evidence="3">
    <location>
        <begin position="76"/>
        <end position="94"/>
    </location>
</feature>
<comment type="caution">
    <text evidence="5">The sequence shown here is derived from an EMBL/GenBank/DDBJ whole genome shotgun (WGS) entry which is preliminary data.</text>
</comment>
<evidence type="ECO:0000256" key="1">
    <source>
        <dbReference type="ARBA" id="ARBA00004141"/>
    </source>
</evidence>
<dbReference type="AlphaFoldDB" id="A0AA40CCS8"/>
<organism evidence="5 6">
    <name type="scientific">Immersiella caudata</name>
    <dbReference type="NCBI Taxonomy" id="314043"/>
    <lineage>
        <taxon>Eukaryota</taxon>
        <taxon>Fungi</taxon>
        <taxon>Dikarya</taxon>
        <taxon>Ascomycota</taxon>
        <taxon>Pezizomycotina</taxon>
        <taxon>Sordariomycetes</taxon>
        <taxon>Sordariomycetidae</taxon>
        <taxon>Sordariales</taxon>
        <taxon>Lasiosphaeriaceae</taxon>
        <taxon>Immersiella</taxon>
    </lineage>
</organism>
<evidence type="ECO:0000313" key="5">
    <source>
        <dbReference type="EMBL" id="KAK0633455.1"/>
    </source>
</evidence>
<dbReference type="Proteomes" id="UP001175000">
    <property type="component" value="Unassembled WGS sequence"/>
</dbReference>
<keyword evidence="3" id="KW-0472">Membrane</keyword>
<evidence type="ECO:0000313" key="6">
    <source>
        <dbReference type="Proteomes" id="UP001175000"/>
    </source>
</evidence>
<keyword evidence="6" id="KW-1185">Reference proteome</keyword>
<feature type="transmembrane region" description="Helical" evidence="3">
    <location>
        <begin position="47"/>
        <end position="69"/>
    </location>
</feature>
<sequence length="131" mass="14307">DAGFRPWRVVVGCFCLTVAVYGLLSSIGLFQTYWHEHQLRDKTEGEISWIISVFGFLGCFCGVLAGVLFDRFGIRWLLPLASVAYVLAFVGLAFSRTYGEFMGCFVVAGVAAGMLVYLLTSPCDGSGERKG</sequence>
<keyword evidence="3" id="KW-1133">Transmembrane helix</keyword>
<dbReference type="GO" id="GO:0022857">
    <property type="term" value="F:transmembrane transporter activity"/>
    <property type="evidence" value="ECO:0007669"/>
    <property type="project" value="InterPro"/>
</dbReference>
<dbReference type="PROSITE" id="PS50850">
    <property type="entry name" value="MFS"/>
    <property type="match status" value="1"/>
</dbReference>
<dbReference type="InterPro" id="IPR020846">
    <property type="entry name" value="MFS_dom"/>
</dbReference>
<comment type="similarity">
    <text evidence="2">Belongs to the major facilitator superfamily. Monocarboxylate porter (TC 2.A.1.13) family.</text>
</comment>